<name>A0ABN9DCE9_9NEOB</name>
<evidence type="ECO:0000256" key="2">
    <source>
        <dbReference type="ARBA" id="ARBA00023054"/>
    </source>
</evidence>
<evidence type="ECO:0000313" key="6">
    <source>
        <dbReference type="Proteomes" id="UP001162483"/>
    </source>
</evidence>
<keyword evidence="1" id="KW-0403">Intermediate filament</keyword>
<dbReference type="Gene3D" id="1.20.5.1160">
    <property type="entry name" value="Vasodilator-stimulated phosphoprotein"/>
    <property type="match status" value="1"/>
</dbReference>
<dbReference type="InterPro" id="IPR050405">
    <property type="entry name" value="Intermediate_filament"/>
</dbReference>
<dbReference type="EMBL" id="CATNWA010014186">
    <property type="protein sequence ID" value="CAI9568727.1"/>
    <property type="molecule type" value="Genomic_DNA"/>
</dbReference>
<dbReference type="PANTHER" id="PTHR45652">
    <property type="entry name" value="GLIAL FIBRILLARY ACIDIC PROTEIN"/>
    <property type="match status" value="1"/>
</dbReference>
<keyword evidence="6" id="KW-1185">Reference proteome</keyword>
<dbReference type="PROSITE" id="PS51842">
    <property type="entry name" value="IF_ROD_2"/>
    <property type="match status" value="1"/>
</dbReference>
<evidence type="ECO:0000313" key="5">
    <source>
        <dbReference type="EMBL" id="CAI9568727.1"/>
    </source>
</evidence>
<organism evidence="5 6">
    <name type="scientific">Staurois parvus</name>
    <dbReference type="NCBI Taxonomy" id="386267"/>
    <lineage>
        <taxon>Eukaryota</taxon>
        <taxon>Metazoa</taxon>
        <taxon>Chordata</taxon>
        <taxon>Craniata</taxon>
        <taxon>Vertebrata</taxon>
        <taxon>Euteleostomi</taxon>
        <taxon>Amphibia</taxon>
        <taxon>Batrachia</taxon>
        <taxon>Anura</taxon>
        <taxon>Neobatrachia</taxon>
        <taxon>Ranoidea</taxon>
        <taxon>Ranidae</taxon>
        <taxon>Staurois</taxon>
    </lineage>
</organism>
<keyword evidence="2 3" id="KW-0175">Coiled coil</keyword>
<dbReference type="SUPFAM" id="SSF64593">
    <property type="entry name" value="Intermediate filament protein, coiled coil region"/>
    <property type="match status" value="1"/>
</dbReference>
<evidence type="ECO:0000259" key="4">
    <source>
        <dbReference type="PROSITE" id="PS51842"/>
    </source>
</evidence>
<dbReference type="PANTHER" id="PTHR45652:SF5">
    <property type="entry name" value="VIMENTIN"/>
    <property type="match status" value="1"/>
</dbReference>
<evidence type="ECO:0000256" key="1">
    <source>
        <dbReference type="ARBA" id="ARBA00022754"/>
    </source>
</evidence>
<gene>
    <name evidence="5" type="ORF">SPARVUS_LOCUS6797842</name>
</gene>
<dbReference type="Pfam" id="PF00038">
    <property type="entry name" value="Filament"/>
    <property type="match status" value="1"/>
</dbReference>
<reference evidence="5" key="1">
    <citation type="submission" date="2023-05" db="EMBL/GenBank/DDBJ databases">
        <authorList>
            <person name="Stuckert A."/>
        </authorList>
    </citation>
    <scope>NUCLEOTIDE SEQUENCE</scope>
</reference>
<feature type="coiled-coil region" evidence="3">
    <location>
        <begin position="64"/>
        <end position="91"/>
    </location>
</feature>
<accession>A0ABN9DCE9</accession>
<dbReference type="Proteomes" id="UP001162483">
    <property type="component" value="Unassembled WGS sequence"/>
</dbReference>
<comment type="caution">
    <text evidence="5">The sequence shown here is derived from an EMBL/GenBank/DDBJ whole genome shotgun (WGS) entry which is preliminary data.</text>
</comment>
<sequence>MDFTLADAINLECKANRTNKKTEMQDLYNRFSNFIDKACSLEQQNKILLPKLEQLKVKGTSRVGDLLEEEMRDLCRQVDLLTNQKASVEVERYNLADDFQRLREK</sequence>
<protein>
    <recommendedName>
        <fullName evidence="4">IF rod domain-containing protein</fullName>
    </recommendedName>
</protein>
<evidence type="ECO:0000256" key="3">
    <source>
        <dbReference type="SAM" id="Coils"/>
    </source>
</evidence>
<dbReference type="InterPro" id="IPR039008">
    <property type="entry name" value="IF_rod_dom"/>
</dbReference>
<proteinExistence type="predicted"/>
<feature type="domain" description="IF rod" evidence="4">
    <location>
        <begin position="20"/>
        <end position="105"/>
    </location>
</feature>